<keyword evidence="1" id="KW-0004">4Fe-4S</keyword>
<evidence type="ECO:0000259" key="5">
    <source>
        <dbReference type="Pfam" id="PF01568"/>
    </source>
</evidence>
<feature type="non-terminal residue" evidence="6">
    <location>
        <position position="209"/>
    </location>
</feature>
<dbReference type="SUPFAM" id="SSF50692">
    <property type="entry name" value="ADC-like"/>
    <property type="match status" value="1"/>
</dbReference>
<evidence type="ECO:0000256" key="4">
    <source>
        <dbReference type="ARBA" id="ARBA00023002"/>
    </source>
</evidence>
<dbReference type="EMBL" id="NRRV01000266">
    <property type="protein sequence ID" value="MBK1634087.1"/>
    <property type="molecule type" value="Genomic_DNA"/>
</dbReference>
<keyword evidence="4" id="KW-0560">Oxidoreductase</keyword>
<dbReference type="Pfam" id="PF01568">
    <property type="entry name" value="Molydop_binding"/>
    <property type="match status" value="1"/>
</dbReference>
<dbReference type="Proteomes" id="UP000748752">
    <property type="component" value="Unassembled WGS sequence"/>
</dbReference>
<evidence type="ECO:0000313" key="7">
    <source>
        <dbReference type="Proteomes" id="UP000748752"/>
    </source>
</evidence>
<evidence type="ECO:0000256" key="1">
    <source>
        <dbReference type="ARBA" id="ARBA00022485"/>
    </source>
</evidence>
<evidence type="ECO:0000256" key="2">
    <source>
        <dbReference type="ARBA" id="ARBA00022505"/>
    </source>
</evidence>
<keyword evidence="1" id="KW-0479">Metal-binding</keyword>
<accession>A0ABS1CQ61</accession>
<reference evidence="6 7" key="1">
    <citation type="journal article" date="2020" name="Microorganisms">
        <title>Osmotic Adaptation and Compatible Solute Biosynthesis of Phototrophic Bacteria as Revealed from Genome Analyses.</title>
        <authorList>
            <person name="Imhoff J.F."/>
            <person name="Rahn T."/>
            <person name="Kunzel S."/>
            <person name="Keller A."/>
            <person name="Neulinger S.C."/>
        </authorList>
    </citation>
    <scope>NUCLEOTIDE SEQUENCE [LARGE SCALE GENOMIC DNA]</scope>
    <source>
        <strain evidence="6 7">DSM 6210</strain>
    </source>
</reference>
<dbReference type="InterPro" id="IPR050612">
    <property type="entry name" value="Prok_Mopterin_Oxidored"/>
</dbReference>
<protein>
    <submittedName>
        <fullName evidence="6">DMSO reductase</fullName>
    </submittedName>
</protein>
<keyword evidence="2" id="KW-0500">Molybdenum</keyword>
<name>A0ABS1CQ61_9GAMM</name>
<proteinExistence type="predicted"/>
<keyword evidence="3" id="KW-0732">Signal</keyword>
<keyword evidence="1" id="KW-0408">Iron</keyword>
<dbReference type="PANTHER" id="PTHR43742">
    <property type="entry name" value="TRIMETHYLAMINE-N-OXIDE REDUCTASE"/>
    <property type="match status" value="1"/>
</dbReference>
<evidence type="ECO:0000256" key="3">
    <source>
        <dbReference type="ARBA" id="ARBA00022729"/>
    </source>
</evidence>
<feature type="domain" description="Molybdopterin dinucleotide-binding" evidence="5">
    <location>
        <begin position="127"/>
        <end position="207"/>
    </location>
</feature>
<evidence type="ECO:0000313" key="6">
    <source>
        <dbReference type="EMBL" id="MBK1634087.1"/>
    </source>
</evidence>
<dbReference type="InterPro" id="IPR006657">
    <property type="entry name" value="MoPterin_dinucl-bd_dom"/>
</dbReference>
<gene>
    <name evidence="6" type="ORF">CKO31_25905</name>
</gene>
<dbReference type="Gene3D" id="2.40.40.20">
    <property type="match status" value="1"/>
</dbReference>
<sequence length="209" mass="23239">MKKHGVWHDENAKPAYFGFKTEVAADELAADGVILDEATGVYWNWTESKAKSKAEAKEKGYTHTPKAYKGYVAQRMPDGVYIGFKPDKVNKSGYLELYSDLMKEKGLPEMPSYTPVPEHQEMAPEDLILTTYKVAVHTHSRTTHLKWLAEIYHDNPAWINPETAAERGIAAGDDIKVTSSVGEFTTKARVTEGIIPGIVAVSFHVGRSQ</sequence>
<organism evidence="6 7">
    <name type="scientific">Thiohalocapsa halophila</name>
    <dbReference type="NCBI Taxonomy" id="69359"/>
    <lineage>
        <taxon>Bacteria</taxon>
        <taxon>Pseudomonadati</taxon>
        <taxon>Pseudomonadota</taxon>
        <taxon>Gammaproteobacteria</taxon>
        <taxon>Chromatiales</taxon>
        <taxon>Chromatiaceae</taxon>
        <taxon>Thiohalocapsa</taxon>
    </lineage>
</organism>
<keyword evidence="1" id="KW-0411">Iron-sulfur</keyword>
<dbReference type="PANTHER" id="PTHR43742:SF9">
    <property type="entry name" value="TETRATHIONATE REDUCTASE SUBUNIT A"/>
    <property type="match status" value="1"/>
</dbReference>
<dbReference type="InterPro" id="IPR009010">
    <property type="entry name" value="Asp_de-COase-like_dom_sf"/>
</dbReference>
<comment type="caution">
    <text evidence="6">The sequence shown here is derived from an EMBL/GenBank/DDBJ whole genome shotgun (WGS) entry which is preliminary data.</text>
</comment>
<keyword evidence="7" id="KW-1185">Reference proteome</keyword>